<dbReference type="AlphaFoldDB" id="A0A450S7U1"/>
<dbReference type="CDD" id="cd18687">
    <property type="entry name" value="PIN_VapC-like"/>
    <property type="match status" value="1"/>
</dbReference>
<organism evidence="1">
    <name type="scientific">Candidatus Kentrum sp. DK</name>
    <dbReference type="NCBI Taxonomy" id="2126562"/>
    <lineage>
        <taxon>Bacteria</taxon>
        <taxon>Pseudomonadati</taxon>
        <taxon>Pseudomonadota</taxon>
        <taxon>Gammaproteobacteria</taxon>
        <taxon>Candidatus Kentrum</taxon>
    </lineage>
</organism>
<protein>
    <recommendedName>
        <fullName evidence="2">PIN domain-containing protein</fullName>
    </recommendedName>
</protein>
<dbReference type="EMBL" id="CAADEX010000019">
    <property type="protein sequence ID" value="VFJ47948.1"/>
    <property type="molecule type" value="Genomic_DNA"/>
</dbReference>
<evidence type="ECO:0008006" key="2">
    <source>
        <dbReference type="Google" id="ProtNLM"/>
    </source>
</evidence>
<sequence length="157" mass="17328">MKPKLYLETSVVSYQTSRASRDVIVAGHQQSTHLLWEKLNEDFEPFVSALVIKEANRGNPDKARQRLDAIASFGVIKNTPEAESLAGKIIADGGVPEEYPEDALHIALAAIGGVDFILTWNFSHINNPFTKMRIRQTVENEGLACPQIVSPDELIGE</sequence>
<name>A0A450S7U1_9GAMM</name>
<dbReference type="SUPFAM" id="SSF88723">
    <property type="entry name" value="PIN domain-like"/>
    <property type="match status" value="1"/>
</dbReference>
<proteinExistence type="predicted"/>
<reference evidence="1" key="1">
    <citation type="submission" date="2019-02" db="EMBL/GenBank/DDBJ databases">
        <authorList>
            <person name="Gruber-Vodicka R. H."/>
            <person name="Seah K. B. B."/>
        </authorList>
    </citation>
    <scope>NUCLEOTIDE SEQUENCE</scope>
    <source>
        <strain evidence="1">BECK_DK47</strain>
    </source>
</reference>
<gene>
    <name evidence="1" type="ORF">BECKDK2373B_GA0170837_101923</name>
</gene>
<dbReference type="InterPro" id="IPR029060">
    <property type="entry name" value="PIN-like_dom_sf"/>
</dbReference>
<accession>A0A450S7U1</accession>
<evidence type="ECO:0000313" key="1">
    <source>
        <dbReference type="EMBL" id="VFJ47948.1"/>
    </source>
</evidence>